<dbReference type="KEGG" id="amaq:GO499_13330"/>
<feature type="binding site" evidence="2">
    <location>
        <position position="263"/>
    </location>
    <ligand>
        <name>Zn(2+)</name>
        <dbReference type="ChEBI" id="CHEBI:29105"/>
        <note>catalytic</note>
    </ligand>
</feature>
<evidence type="ECO:0000256" key="1">
    <source>
        <dbReference type="PIRNR" id="PIRNR006615"/>
    </source>
</evidence>
<feature type="binding site" evidence="2">
    <location>
        <position position="289"/>
    </location>
    <ligand>
        <name>Zn(2+)</name>
        <dbReference type="ChEBI" id="CHEBI:29105"/>
        <note>catalytic</note>
    </ligand>
</feature>
<dbReference type="CDD" id="cd06460">
    <property type="entry name" value="M32_Taq"/>
    <property type="match status" value="1"/>
</dbReference>
<dbReference type="Proteomes" id="UP000464495">
    <property type="component" value="Chromosome"/>
</dbReference>
<dbReference type="SUPFAM" id="SSF55486">
    <property type="entry name" value="Metalloproteases ('zincins'), catalytic domain"/>
    <property type="match status" value="1"/>
</dbReference>
<keyword evidence="1 4" id="KW-0121">Carboxypeptidase</keyword>
<sequence length="494" mass="54705">MAETYETLLAHTARSMALDEVAGLLAWDQETVMPVDGGFQREEHAAALEEARHSRNTDPRIGEWLASLEGATLSPEAARNVELIRRRYTRATAVPADLSIAIARQTSAGQRVWAEARRTDDFNLFAPALTRIVELKREEAQHRRLGTGPLYDALLDGYEPGMTTATLTPLFERLRGPLADLRAEIAERGIASAKLKGHFPEKAQLAFAHALAEVFGYNLKAGRIDTAVHPFSSGSGRDVRITTRVAEDDPAGNIFSTIHEMGHAVYEQNIERSHNLQPIGAYASMGVHESQSRLFENQIGRSRAFAEYLYPAMREAFGDLCIDGPAALFAALNHVETGFIRTEADEVHYNLHVILRYNLEQDVIEGRLDVADLQDAWNQRFEQDFGRKVPSAAQGVLQDVHWSVGHFGYFPTYTLGNIYAGELFAAMQSALPDLDAEVARGDLTNALNWLHINIHRPGASLPPEDLVSRVIGRAPTEAPLISYLQAKFRGLYAT</sequence>
<keyword evidence="2" id="KW-0862">Zinc</keyword>
<comment type="function">
    <text evidence="1">Broad specificity carboxypetidase that releases amino acids sequentially from the C-terminus, including neutral, aromatic, polar and basic residues.</text>
</comment>
<name>A0A6P1T3N3_9RHOB</name>
<dbReference type="AlphaFoldDB" id="A0A6P1T3N3"/>
<protein>
    <recommendedName>
        <fullName evidence="1">Metal-dependent carboxypeptidase</fullName>
        <ecNumber evidence="1">3.4.17.19</ecNumber>
    </recommendedName>
</protein>
<accession>A0A6P1T3N3</accession>
<comment type="cofactor">
    <cofactor evidence="2">
        <name>Zn(2+)</name>
        <dbReference type="ChEBI" id="CHEBI:29105"/>
    </cofactor>
    <text evidence="2">Binds 1 zinc ion per subunit.</text>
</comment>
<dbReference type="Pfam" id="PF02074">
    <property type="entry name" value="Peptidase_M32"/>
    <property type="match status" value="1"/>
</dbReference>
<gene>
    <name evidence="4" type="ORF">GO499_13330</name>
</gene>
<dbReference type="Gene3D" id="1.10.1370.30">
    <property type="match status" value="1"/>
</dbReference>
<keyword evidence="1" id="KW-0645">Protease</keyword>
<keyword evidence="1 2" id="KW-0479">Metal-binding</keyword>
<dbReference type="GO" id="GO:0004181">
    <property type="term" value="F:metallocarboxypeptidase activity"/>
    <property type="evidence" value="ECO:0007669"/>
    <property type="project" value="UniProtKB-UniRule"/>
</dbReference>
<dbReference type="InterPro" id="IPR001333">
    <property type="entry name" value="Peptidase_M32_Taq"/>
</dbReference>
<dbReference type="PIRSF" id="PIRSF006615">
    <property type="entry name" value="Zn_crbxpep_Taq"/>
    <property type="match status" value="1"/>
</dbReference>
<dbReference type="PANTHER" id="PTHR34217:SF1">
    <property type="entry name" value="CARBOXYPEPTIDASE 1"/>
    <property type="match status" value="1"/>
</dbReference>
<dbReference type="GO" id="GO:0046872">
    <property type="term" value="F:metal ion binding"/>
    <property type="evidence" value="ECO:0007669"/>
    <property type="project" value="UniProtKB-KW"/>
</dbReference>
<feature type="binding site" evidence="2">
    <location>
        <position position="259"/>
    </location>
    <ligand>
        <name>Zn(2+)</name>
        <dbReference type="ChEBI" id="CHEBI:29105"/>
        <note>catalytic</note>
    </ligand>
</feature>
<keyword evidence="5" id="KW-1185">Reference proteome</keyword>
<dbReference type="GO" id="GO:0006508">
    <property type="term" value="P:proteolysis"/>
    <property type="evidence" value="ECO:0007669"/>
    <property type="project" value="UniProtKB-UniRule"/>
</dbReference>
<proteinExistence type="inferred from homology"/>
<evidence type="ECO:0000313" key="4">
    <source>
        <dbReference type="EMBL" id="QHQ36086.1"/>
    </source>
</evidence>
<reference evidence="4 5" key="1">
    <citation type="submission" date="2019-12" db="EMBL/GenBank/DDBJ databases">
        <title>Complete genome sequence of Algicella marina strain 9Alg 56(T) isolated from the red alga Tichocarpus crinitus.</title>
        <authorList>
            <person name="Kim S.-G."/>
            <person name="Nedashkovskaya O.I."/>
        </authorList>
    </citation>
    <scope>NUCLEOTIDE SEQUENCE [LARGE SCALE GENOMIC DNA]</scope>
    <source>
        <strain evidence="4 5">9Alg 56</strain>
    </source>
</reference>
<feature type="active site" description="Proton donor/acceptor" evidence="3">
    <location>
        <position position="260"/>
    </location>
</feature>
<dbReference type="PROSITE" id="PS52034">
    <property type="entry name" value="PEPTIDASE_M32"/>
    <property type="match status" value="1"/>
</dbReference>
<comment type="similarity">
    <text evidence="1">Belongs to the peptidase M32 family.</text>
</comment>
<organism evidence="4 5">
    <name type="scientific">Algicella marina</name>
    <dbReference type="NCBI Taxonomy" id="2683284"/>
    <lineage>
        <taxon>Bacteria</taxon>
        <taxon>Pseudomonadati</taxon>
        <taxon>Pseudomonadota</taxon>
        <taxon>Alphaproteobacteria</taxon>
        <taxon>Rhodobacterales</taxon>
        <taxon>Paracoccaceae</taxon>
        <taxon>Algicella</taxon>
    </lineage>
</organism>
<comment type="catalytic activity">
    <reaction evidence="1">
        <text>Release of a C-terminal amino acid with broad specificity, except for -Pro.</text>
        <dbReference type="EC" id="3.4.17.19"/>
    </reaction>
</comment>
<dbReference type="EMBL" id="CP046620">
    <property type="protein sequence ID" value="QHQ36086.1"/>
    <property type="molecule type" value="Genomic_DNA"/>
</dbReference>
<evidence type="ECO:0000313" key="5">
    <source>
        <dbReference type="Proteomes" id="UP000464495"/>
    </source>
</evidence>
<dbReference type="PRINTS" id="PR00998">
    <property type="entry name" value="CRBOXYPTASET"/>
</dbReference>
<dbReference type="RefSeq" id="WP_161862640.1">
    <property type="nucleotide sequence ID" value="NZ_CP046620.1"/>
</dbReference>
<keyword evidence="1" id="KW-0482">Metalloprotease</keyword>
<evidence type="ECO:0000256" key="3">
    <source>
        <dbReference type="PIRSR" id="PIRSR006615-2"/>
    </source>
</evidence>
<dbReference type="EC" id="3.4.17.19" evidence="1"/>
<dbReference type="PANTHER" id="PTHR34217">
    <property type="entry name" value="METAL-DEPENDENT CARBOXYPEPTIDASE"/>
    <property type="match status" value="1"/>
</dbReference>
<evidence type="ECO:0000256" key="2">
    <source>
        <dbReference type="PIRSR" id="PIRSR006615-1"/>
    </source>
</evidence>
<keyword evidence="1" id="KW-0378">Hydrolase</keyword>